<evidence type="ECO:0000256" key="6">
    <source>
        <dbReference type="ARBA" id="ARBA00034125"/>
    </source>
</evidence>
<proteinExistence type="inferred from homology"/>
<evidence type="ECO:0000313" key="11">
    <source>
        <dbReference type="EMBL" id="OAP85512.1"/>
    </source>
</evidence>
<dbReference type="PANTHER" id="PTHR34390:SF2">
    <property type="entry name" value="SUCCINATE TRANSPORTER SUBUNIT YJJP-RELATED"/>
    <property type="match status" value="1"/>
</dbReference>
<protein>
    <recommendedName>
        <fullName evidence="13">Threonine/serine exporter-like N-terminal domain-containing protein</fullName>
    </recommendedName>
</protein>
<feature type="transmembrane region" description="Helical" evidence="8">
    <location>
        <begin position="279"/>
        <end position="296"/>
    </location>
</feature>
<feature type="transmembrane region" description="Helical" evidence="8">
    <location>
        <begin position="331"/>
        <end position="348"/>
    </location>
</feature>
<dbReference type="Proteomes" id="UP000078368">
    <property type="component" value="Unassembled WGS sequence"/>
</dbReference>
<comment type="subcellular location">
    <subcellularLocation>
        <location evidence="1">Cell membrane</location>
        <topology evidence="1">Multi-pass membrane protein</topology>
    </subcellularLocation>
</comment>
<dbReference type="InterPro" id="IPR050539">
    <property type="entry name" value="ThrE_Dicarb/AminoAcid_Exp"/>
</dbReference>
<feature type="transmembrane region" description="Helical" evidence="8">
    <location>
        <begin position="252"/>
        <end position="272"/>
    </location>
</feature>
<keyword evidence="2" id="KW-1003">Cell membrane</keyword>
<keyword evidence="5 8" id="KW-0472">Membrane</keyword>
<feature type="transmembrane region" description="Helical" evidence="8">
    <location>
        <begin position="216"/>
        <end position="240"/>
    </location>
</feature>
<feature type="domain" description="Threonine/serine exporter-like N-terminal" evidence="9">
    <location>
        <begin position="1"/>
        <end position="235"/>
    </location>
</feature>
<evidence type="ECO:0000259" key="9">
    <source>
        <dbReference type="Pfam" id="PF06738"/>
    </source>
</evidence>
<organism evidence="11 12">
    <name type="scientific">Peptidiphaga gingivicola</name>
    <dbReference type="NCBI Taxonomy" id="2741497"/>
    <lineage>
        <taxon>Bacteria</taxon>
        <taxon>Bacillati</taxon>
        <taxon>Actinomycetota</taxon>
        <taxon>Actinomycetes</taxon>
        <taxon>Actinomycetales</taxon>
        <taxon>Actinomycetaceae</taxon>
        <taxon>Peptidiphaga</taxon>
    </lineage>
</organism>
<feature type="transmembrane region" description="Helical" evidence="8">
    <location>
        <begin position="302"/>
        <end position="322"/>
    </location>
</feature>
<feature type="region of interest" description="Disordered" evidence="7">
    <location>
        <begin position="396"/>
        <end position="416"/>
    </location>
</feature>
<dbReference type="PANTHER" id="PTHR34390">
    <property type="entry name" value="UPF0442 PROTEIN YJJB-RELATED"/>
    <property type="match status" value="1"/>
</dbReference>
<keyword evidence="3 8" id="KW-0812">Transmembrane</keyword>
<evidence type="ECO:0000256" key="5">
    <source>
        <dbReference type="ARBA" id="ARBA00023136"/>
    </source>
</evidence>
<evidence type="ECO:0000256" key="7">
    <source>
        <dbReference type="SAM" id="MobiDB-lite"/>
    </source>
</evidence>
<dbReference type="AlphaFoldDB" id="A0A179B1E1"/>
<dbReference type="Pfam" id="PF12821">
    <property type="entry name" value="ThrE_2"/>
    <property type="match status" value="1"/>
</dbReference>
<reference evidence="11 12" key="1">
    <citation type="submission" date="2016-04" db="EMBL/GenBank/DDBJ databases">
        <title>Peptidophaga gingivicola gen. nov., sp. nov., isolated from human subgingival plaque.</title>
        <authorList>
            <person name="Beall C.J."/>
            <person name="Mokrzan E.M."/>
            <person name="Griffen A.L."/>
            <person name="Leys E.J."/>
        </authorList>
    </citation>
    <scope>NUCLEOTIDE SEQUENCE [LARGE SCALE GENOMIC DNA]</scope>
    <source>
        <strain evidence="11 12">BA112</strain>
    </source>
</reference>
<evidence type="ECO:0000256" key="2">
    <source>
        <dbReference type="ARBA" id="ARBA00022475"/>
    </source>
</evidence>
<keyword evidence="4 8" id="KW-1133">Transmembrane helix</keyword>
<accession>A0A179B1E1</accession>
<feature type="transmembrane region" description="Helical" evidence="8">
    <location>
        <begin position="181"/>
        <end position="204"/>
    </location>
</feature>
<evidence type="ECO:0000256" key="8">
    <source>
        <dbReference type="SAM" id="Phobius"/>
    </source>
</evidence>
<dbReference type="InterPro" id="IPR024528">
    <property type="entry name" value="ThrE_2"/>
</dbReference>
<sequence>MLASGASAFRVQDGMERLARAVGIERLHVQMTYTTITATAWANGTFRTEVVEQRNLGVNADRIDRFNAYVQSLPASLLVEDAIRDIEKIHRRPVLYSIPVSSIASGLACAGFAFLNKGGLVECLAVLVAALIGQAVRRLLLKRHVNHFMTWMVCGFAASGLYMAIVGSLQSTDVIDATHQAGMVSAVLFLVPGFPLVTSILDLIRQDFIAGISRGTYVVMLIIATAASVWAVSSIFDWSISTTQPGYSLEPLPLAAGRALATFIAAYGFAMLFNAPAQACLLAGLNGTIINVARLVGQDADFNPVGAVGIAAFFAGIIAHVFSRHSRFSRVTLSVPAVVVMIPGVPLYRAMTAMSAGQDVLTALESTVTLLLTTTAIGVGLALARVVTDRHWRMEEPPEVPTLGDSTPTIPEPFRH</sequence>
<evidence type="ECO:0000256" key="3">
    <source>
        <dbReference type="ARBA" id="ARBA00022692"/>
    </source>
</evidence>
<dbReference type="STRING" id="1823756.A4H34_10415"/>
<gene>
    <name evidence="11" type="ORF">A4H34_10415</name>
</gene>
<evidence type="ECO:0000256" key="4">
    <source>
        <dbReference type="ARBA" id="ARBA00022989"/>
    </source>
</evidence>
<name>A0A179B1E1_9ACTO</name>
<feature type="transmembrane region" description="Helical" evidence="8">
    <location>
        <begin position="368"/>
        <end position="387"/>
    </location>
</feature>
<evidence type="ECO:0000313" key="12">
    <source>
        <dbReference type="Proteomes" id="UP000078368"/>
    </source>
</evidence>
<feature type="domain" description="Threonine/Serine exporter ThrE" evidence="10">
    <location>
        <begin position="259"/>
        <end position="386"/>
    </location>
</feature>
<keyword evidence="12" id="KW-1185">Reference proteome</keyword>
<comment type="similarity">
    <text evidence="6">Belongs to the ThrE exporter (TC 2.A.79) family.</text>
</comment>
<comment type="caution">
    <text evidence="11">The sequence shown here is derived from an EMBL/GenBank/DDBJ whole genome shotgun (WGS) entry which is preliminary data.</text>
</comment>
<dbReference type="EMBL" id="LVZK01000003">
    <property type="protein sequence ID" value="OAP85512.1"/>
    <property type="molecule type" value="Genomic_DNA"/>
</dbReference>
<feature type="transmembrane region" description="Helical" evidence="8">
    <location>
        <begin position="119"/>
        <end position="136"/>
    </location>
</feature>
<dbReference type="GO" id="GO:0015744">
    <property type="term" value="P:succinate transport"/>
    <property type="evidence" value="ECO:0007669"/>
    <property type="project" value="TreeGrafter"/>
</dbReference>
<evidence type="ECO:0008006" key="13">
    <source>
        <dbReference type="Google" id="ProtNLM"/>
    </source>
</evidence>
<dbReference type="GO" id="GO:0005886">
    <property type="term" value="C:plasma membrane"/>
    <property type="evidence" value="ECO:0007669"/>
    <property type="project" value="UniProtKB-SubCell"/>
</dbReference>
<evidence type="ECO:0000259" key="10">
    <source>
        <dbReference type="Pfam" id="PF12821"/>
    </source>
</evidence>
<evidence type="ECO:0000256" key="1">
    <source>
        <dbReference type="ARBA" id="ARBA00004651"/>
    </source>
</evidence>
<feature type="transmembrane region" description="Helical" evidence="8">
    <location>
        <begin position="148"/>
        <end position="169"/>
    </location>
</feature>
<dbReference type="Pfam" id="PF06738">
    <property type="entry name" value="ThrE"/>
    <property type="match status" value="1"/>
</dbReference>
<dbReference type="InterPro" id="IPR010619">
    <property type="entry name" value="ThrE-like_N"/>
</dbReference>
<dbReference type="GO" id="GO:0022857">
    <property type="term" value="F:transmembrane transporter activity"/>
    <property type="evidence" value="ECO:0007669"/>
    <property type="project" value="InterPro"/>
</dbReference>
<feature type="transmembrane region" description="Helical" evidence="8">
    <location>
        <begin position="94"/>
        <end position="113"/>
    </location>
</feature>